<proteinExistence type="predicted"/>
<name>A0A1W5D9U5_9LECA</name>
<reference evidence="8" key="1">
    <citation type="submission" date="2017-03" db="EMBL/GenBank/DDBJ databases">
        <authorList>
            <person name="Sharma R."/>
            <person name="Thines M."/>
        </authorList>
    </citation>
    <scope>NUCLEOTIDE SEQUENCE [LARGE SCALE GENOMIC DNA]</scope>
</reference>
<evidence type="ECO:0000256" key="3">
    <source>
        <dbReference type="ARBA" id="ARBA00023054"/>
    </source>
</evidence>
<feature type="compositionally biased region" description="Basic and acidic residues" evidence="5">
    <location>
        <begin position="148"/>
        <end position="158"/>
    </location>
</feature>
<feature type="domain" description="TATA element modulatory factor 1 TATA binding" evidence="6">
    <location>
        <begin position="758"/>
        <end position="871"/>
    </location>
</feature>
<evidence type="ECO:0000256" key="5">
    <source>
        <dbReference type="SAM" id="MobiDB-lite"/>
    </source>
</evidence>
<keyword evidence="2" id="KW-0333">Golgi apparatus</keyword>
<evidence type="ECO:0000256" key="4">
    <source>
        <dbReference type="SAM" id="Coils"/>
    </source>
</evidence>
<dbReference type="Pfam" id="PF12325">
    <property type="entry name" value="TMF_TATA_bd"/>
    <property type="match status" value="1"/>
</dbReference>
<dbReference type="Pfam" id="PF12329">
    <property type="entry name" value="TMF_DNA_bd"/>
    <property type="match status" value="1"/>
</dbReference>
<dbReference type="PANTHER" id="PTHR46515:SF1">
    <property type="entry name" value="TATA ELEMENT MODULATORY FACTOR"/>
    <property type="match status" value="1"/>
</dbReference>
<dbReference type="AlphaFoldDB" id="A0A1W5D9U5"/>
<dbReference type="EMBL" id="FWEW01003599">
    <property type="protein sequence ID" value="SLM39904.1"/>
    <property type="molecule type" value="Genomic_DNA"/>
</dbReference>
<accession>A0A1W5D9U5</accession>
<feature type="region of interest" description="Disordered" evidence="5">
    <location>
        <begin position="663"/>
        <end position="732"/>
    </location>
</feature>
<feature type="compositionally biased region" description="Polar residues" evidence="5">
    <location>
        <begin position="94"/>
        <end position="118"/>
    </location>
</feature>
<dbReference type="InterPro" id="IPR052602">
    <property type="entry name" value="Growth_transcription_reg"/>
</dbReference>
<evidence type="ECO:0000313" key="8">
    <source>
        <dbReference type="Proteomes" id="UP000192927"/>
    </source>
</evidence>
<feature type="compositionally biased region" description="Low complexity" evidence="5">
    <location>
        <begin position="191"/>
        <end position="204"/>
    </location>
</feature>
<dbReference type="InterPro" id="IPR022092">
    <property type="entry name" value="TMF_DNA-bd"/>
</dbReference>
<evidence type="ECO:0000313" key="7">
    <source>
        <dbReference type="EMBL" id="SLM39904.1"/>
    </source>
</evidence>
<dbReference type="PANTHER" id="PTHR46515">
    <property type="entry name" value="TATA ELEMENT MODULATORY FACTOR TMF1"/>
    <property type="match status" value="1"/>
</dbReference>
<feature type="compositionally biased region" description="Basic and acidic residues" evidence="5">
    <location>
        <begin position="77"/>
        <end position="86"/>
    </location>
</feature>
<feature type="compositionally biased region" description="Basic and acidic residues" evidence="5">
    <location>
        <begin position="38"/>
        <end position="55"/>
    </location>
</feature>
<dbReference type="GO" id="GO:0005794">
    <property type="term" value="C:Golgi apparatus"/>
    <property type="evidence" value="ECO:0007669"/>
    <property type="project" value="UniProtKB-SubCell"/>
</dbReference>
<protein>
    <submittedName>
        <fullName evidence="7">TATA element modulatory factor 1 TATA binding</fullName>
    </submittedName>
</protein>
<dbReference type="Proteomes" id="UP000192927">
    <property type="component" value="Unassembled WGS sequence"/>
</dbReference>
<feature type="compositionally biased region" description="Polar residues" evidence="5">
    <location>
        <begin position="688"/>
        <end position="699"/>
    </location>
</feature>
<keyword evidence="3 4" id="KW-0175">Coiled coil</keyword>
<feature type="region of interest" description="Disordered" evidence="5">
    <location>
        <begin position="29"/>
        <end position="204"/>
    </location>
</feature>
<keyword evidence="8" id="KW-1185">Reference proteome</keyword>
<feature type="coiled-coil region" evidence="4">
    <location>
        <begin position="506"/>
        <end position="593"/>
    </location>
</feature>
<evidence type="ECO:0000259" key="6">
    <source>
        <dbReference type="Pfam" id="PF12325"/>
    </source>
</evidence>
<feature type="compositionally biased region" description="Low complexity" evidence="5">
    <location>
        <begin position="671"/>
        <end position="682"/>
    </location>
</feature>
<feature type="coiled-coil region" evidence="4">
    <location>
        <begin position="289"/>
        <end position="368"/>
    </location>
</feature>
<dbReference type="InterPro" id="IPR022091">
    <property type="entry name" value="TMF_TATA-bd"/>
</dbReference>
<evidence type="ECO:0000256" key="1">
    <source>
        <dbReference type="ARBA" id="ARBA00004555"/>
    </source>
</evidence>
<dbReference type="GO" id="GO:0005783">
    <property type="term" value="C:endoplasmic reticulum"/>
    <property type="evidence" value="ECO:0007669"/>
    <property type="project" value="TreeGrafter"/>
</dbReference>
<sequence>MASPPPTTRSSSRWGSFLQQAVAGVESRLDNILADEDTSSKDNKRPELPLKKESSKIPAATKVQHEGLARSRSSSKNNDRLQERLAKAIINRTGARTNDNSVPSSNLPSRTASPTNGVGTARASLDLEAERRGTSVTDFPQEGMLESDNLRKLDHGEGGLDSGSEPQPEHEGSAIALSPPEIRQTNSARPSMDSGGSISNSSSFDIDRSMAHVDMVGSVISDADTVSKTRQQYEDTIAQMRSDYEASELQRQEETHLYLERIDALQSKLHYMAKEAVDAARKAASEAVVGSMDQKLAEKEEKIALLMEEGEKLTQTELRYLNTIKKLRSKMTEDEKKLADAMKKLEGLERLARESQGNAKRAEAAEARAVEKLGDLPAMEQELESLRLEHGHKISTIEHLQSRISEATAMVEAANRRAQADSLEAERTLTAALHGHASNAKIELKLSDERRRAEVRDLEEKLAREKERARVAEMEMRGEQAVLESRLEALRARVEEVSTGSTGDAQTKLLRQIETLQNQYAFASENWHGIEASLLARVAGLEKERDEISRRESEARRKARETSIKSKRLEEDLEEMSEKLRWTERELSEQNGQLALVNQKLTTVEAEVTNTRAALRAEREAWDTRLAQRLEAEKIKIHEETVPMPEDLYRQFRAESPILSHRKGNVMDYTSPPSRRAPRQPSFADPAMSTTDRPQSRRASGQPLRSAGFASPYRNDSLLSINGGAPETPSIPTEQQEDFFDGVGTPVTPERTINDMISVSTAAAGPSVQLVERMSAAVRRLESEKAASRDELSRLSAQRDEAREQVVCLMSEIEEKRALDERSKALETEIAQLNERYQTTLEMLGEKSELVEELQADVADVKKIYRELVDSTMR</sequence>
<feature type="coiled-coil region" evidence="4">
    <location>
        <begin position="771"/>
        <end position="871"/>
    </location>
</feature>
<comment type="subcellular location">
    <subcellularLocation>
        <location evidence="1">Golgi apparatus</location>
    </subcellularLocation>
</comment>
<feature type="coiled-coil region" evidence="4">
    <location>
        <begin position="448"/>
        <end position="475"/>
    </location>
</feature>
<organism evidence="7 8">
    <name type="scientific">Lasallia pustulata</name>
    <dbReference type="NCBI Taxonomy" id="136370"/>
    <lineage>
        <taxon>Eukaryota</taxon>
        <taxon>Fungi</taxon>
        <taxon>Dikarya</taxon>
        <taxon>Ascomycota</taxon>
        <taxon>Pezizomycotina</taxon>
        <taxon>Lecanoromycetes</taxon>
        <taxon>OSLEUM clade</taxon>
        <taxon>Umbilicariomycetidae</taxon>
        <taxon>Umbilicariales</taxon>
        <taxon>Umbilicariaceae</taxon>
        <taxon>Lasallia</taxon>
    </lineage>
</organism>
<evidence type="ECO:0000256" key="2">
    <source>
        <dbReference type="ARBA" id="ARBA00023034"/>
    </source>
</evidence>